<sequence>MKPVAMFACLIVLVFSVQNTQCACPYSHPYPTNTCGPNEVFQECGTACPKTCEDRNDEPRVCTAQCVVGCFCKPGFVRETKNGKCIPELFQECGTACPTTCEDRNDLLKPCTLQCVQGCFCKPGFVRESKDGKCIPESYAYSHPHPTDACGPNEEFQKCGTACPTTCEDCNDLLKRCTLQCVPGCFCKPGFVRESKDGKCIPENDGCPPNEEWQWCGISCEEYCNRPPVVVCPSLECIDGCFCKPGFYREWKDGGACIRRSDCPTCSFVRPAPSTTCGPNEVFQECGTACPKTCENRNEQATPCTKQCVVGCFCKPGFVRETKNGKCIPEWVCPDENAHYLDCGPVYPLDCSSQSERDTADCVPGCFCKTGFILNEPQGTCIPILHCPASDRK</sequence>
<feature type="domain" description="TIL" evidence="4">
    <location>
        <begin position="277"/>
        <end position="333"/>
    </location>
</feature>
<organism evidence="5 6">
    <name type="scientific">Anopheles epiroticus</name>
    <dbReference type="NCBI Taxonomy" id="199890"/>
    <lineage>
        <taxon>Eukaryota</taxon>
        <taxon>Metazoa</taxon>
        <taxon>Ecdysozoa</taxon>
        <taxon>Arthropoda</taxon>
        <taxon>Hexapoda</taxon>
        <taxon>Insecta</taxon>
        <taxon>Pterygota</taxon>
        <taxon>Neoptera</taxon>
        <taxon>Endopterygota</taxon>
        <taxon>Diptera</taxon>
        <taxon>Nematocera</taxon>
        <taxon>Culicoidea</taxon>
        <taxon>Culicidae</taxon>
        <taxon>Anophelinae</taxon>
        <taxon>Anopheles</taxon>
    </lineage>
</organism>
<feature type="domain" description="TIL" evidence="4">
    <location>
        <begin position="90"/>
        <end position="137"/>
    </location>
</feature>
<reference evidence="5" key="2">
    <citation type="submission" date="2020-05" db="UniProtKB">
        <authorList>
            <consortium name="EnsemblMetazoa"/>
        </authorList>
    </citation>
    <scope>IDENTIFICATION</scope>
    <source>
        <strain evidence="5">Epiroticus2</strain>
    </source>
</reference>
<keyword evidence="3" id="KW-0732">Signal</keyword>
<dbReference type="InterPro" id="IPR002919">
    <property type="entry name" value="TIL_dom"/>
</dbReference>
<dbReference type="SUPFAM" id="SSF57567">
    <property type="entry name" value="Serine protease inhibitors"/>
    <property type="match status" value="6"/>
</dbReference>
<dbReference type="Proteomes" id="UP000075885">
    <property type="component" value="Unassembled WGS sequence"/>
</dbReference>
<evidence type="ECO:0000313" key="6">
    <source>
        <dbReference type="Proteomes" id="UP000075885"/>
    </source>
</evidence>
<proteinExistence type="predicted"/>
<dbReference type="PANTHER" id="PTHR23259:SF70">
    <property type="entry name" value="ACCESSORY GLAND PROTEIN ACP62F-RELATED"/>
    <property type="match status" value="1"/>
</dbReference>
<feature type="domain" description="TIL" evidence="4">
    <location>
        <begin position="335"/>
        <end position="387"/>
    </location>
</feature>
<dbReference type="GO" id="GO:0030414">
    <property type="term" value="F:peptidase inhibitor activity"/>
    <property type="evidence" value="ECO:0007669"/>
    <property type="project" value="UniProtKB-KW"/>
</dbReference>
<name>A0A182PDJ4_9DIPT</name>
<feature type="signal peptide" evidence="3">
    <location>
        <begin position="1"/>
        <end position="22"/>
    </location>
</feature>
<keyword evidence="1" id="KW-0646">Protease inhibitor</keyword>
<protein>
    <recommendedName>
        <fullName evidence="4">TIL domain-containing protein</fullName>
    </recommendedName>
</protein>
<dbReference type="VEuPathDB" id="VectorBase:AEPI004999"/>
<evidence type="ECO:0000256" key="2">
    <source>
        <dbReference type="ARBA" id="ARBA00023157"/>
    </source>
</evidence>
<feature type="domain" description="TIL" evidence="4">
    <location>
        <begin position="207"/>
        <end position="263"/>
    </location>
</feature>
<dbReference type="CDD" id="cd19941">
    <property type="entry name" value="TIL"/>
    <property type="match status" value="6"/>
</dbReference>
<dbReference type="AlphaFoldDB" id="A0A182PDJ4"/>
<evidence type="ECO:0000256" key="3">
    <source>
        <dbReference type="SAM" id="SignalP"/>
    </source>
</evidence>
<feature type="domain" description="TIL" evidence="4">
    <location>
        <begin position="35"/>
        <end position="87"/>
    </location>
</feature>
<dbReference type="Gene3D" id="2.10.25.10">
    <property type="entry name" value="Laminin"/>
    <property type="match status" value="6"/>
</dbReference>
<feature type="domain" description="TIL" evidence="4">
    <location>
        <begin position="150"/>
        <end position="204"/>
    </location>
</feature>
<dbReference type="STRING" id="199890.A0A182PDJ4"/>
<dbReference type="Pfam" id="PF01826">
    <property type="entry name" value="TIL"/>
    <property type="match status" value="6"/>
</dbReference>
<dbReference type="EnsemblMetazoa" id="AEPI004999-RA">
    <property type="protein sequence ID" value="AEPI004999-PA"/>
    <property type="gene ID" value="AEPI004999"/>
</dbReference>
<feature type="chain" id="PRO_5008131184" description="TIL domain-containing protein" evidence="3">
    <location>
        <begin position="23"/>
        <end position="393"/>
    </location>
</feature>
<keyword evidence="2" id="KW-1015">Disulfide bond</keyword>
<dbReference type="InterPro" id="IPR051368">
    <property type="entry name" value="SerProtInhib-TIL_Domain"/>
</dbReference>
<evidence type="ECO:0000259" key="4">
    <source>
        <dbReference type="Pfam" id="PF01826"/>
    </source>
</evidence>
<keyword evidence="6" id="KW-1185">Reference proteome</keyword>
<dbReference type="PANTHER" id="PTHR23259">
    <property type="entry name" value="RIDDLE"/>
    <property type="match status" value="1"/>
</dbReference>
<evidence type="ECO:0000256" key="1">
    <source>
        <dbReference type="ARBA" id="ARBA00022690"/>
    </source>
</evidence>
<reference evidence="6" key="1">
    <citation type="submission" date="2013-03" db="EMBL/GenBank/DDBJ databases">
        <title>The Genome Sequence of Anopheles epiroticus epiroticus2.</title>
        <authorList>
            <consortium name="The Broad Institute Genomics Platform"/>
            <person name="Neafsey D.E."/>
            <person name="Howell P."/>
            <person name="Walker B."/>
            <person name="Young S.K."/>
            <person name="Zeng Q."/>
            <person name="Gargeya S."/>
            <person name="Fitzgerald M."/>
            <person name="Haas B."/>
            <person name="Abouelleil A."/>
            <person name="Allen A.W."/>
            <person name="Alvarado L."/>
            <person name="Arachchi H.M."/>
            <person name="Berlin A.M."/>
            <person name="Chapman S.B."/>
            <person name="Gainer-Dewar J."/>
            <person name="Goldberg J."/>
            <person name="Griggs A."/>
            <person name="Gujja S."/>
            <person name="Hansen M."/>
            <person name="Howarth C."/>
            <person name="Imamovic A."/>
            <person name="Ireland A."/>
            <person name="Larimer J."/>
            <person name="McCowan C."/>
            <person name="Murphy C."/>
            <person name="Pearson M."/>
            <person name="Poon T.W."/>
            <person name="Priest M."/>
            <person name="Roberts A."/>
            <person name="Saif S."/>
            <person name="Shea T."/>
            <person name="Sisk P."/>
            <person name="Sykes S."/>
            <person name="Wortman J."/>
            <person name="Nusbaum C."/>
            <person name="Birren B."/>
        </authorList>
    </citation>
    <scope>NUCLEOTIDE SEQUENCE [LARGE SCALE GENOMIC DNA]</scope>
    <source>
        <strain evidence="6">Epiroticus2</strain>
    </source>
</reference>
<evidence type="ECO:0000313" key="5">
    <source>
        <dbReference type="EnsemblMetazoa" id="AEPI004999-PA"/>
    </source>
</evidence>
<dbReference type="InterPro" id="IPR036084">
    <property type="entry name" value="Ser_inhib-like_sf"/>
</dbReference>
<accession>A0A182PDJ4</accession>